<accession>A0A0A9Y2N1</accession>
<evidence type="ECO:0000313" key="1">
    <source>
        <dbReference type="EMBL" id="JAG25901.1"/>
    </source>
</evidence>
<reference evidence="1" key="1">
    <citation type="journal article" date="2014" name="PLoS ONE">
        <title>Transcriptome-Based Identification of ABC Transporters in the Western Tarnished Plant Bug Lygus hesperus.</title>
        <authorList>
            <person name="Hull J.J."/>
            <person name="Chaney K."/>
            <person name="Geib S.M."/>
            <person name="Fabrick J.A."/>
            <person name="Brent C.S."/>
            <person name="Walsh D."/>
            <person name="Lavine L.C."/>
        </authorList>
    </citation>
    <scope>NUCLEOTIDE SEQUENCE</scope>
</reference>
<protein>
    <submittedName>
        <fullName evidence="1">Nucleolar protein 11</fullName>
    </submittedName>
</protein>
<dbReference type="EMBL" id="GBHO01017703">
    <property type="protein sequence ID" value="JAG25901.1"/>
    <property type="molecule type" value="Transcribed_RNA"/>
</dbReference>
<sequence length="134" mass="14844">MGYANAVWKNLPTRALRSKENAVPVECWDDCGGTLNSDLCRFKVQDSCLTDENSYPRKSFNCAVGGLGTAVGTVKHTDQAKVHPLANSHRHNWNSAKSDSLVMETVVDPTTRACTKRFRAAPNVQIYQDTPYIL</sequence>
<name>A0A0A9Y2N1_LYGHE</name>
<reference evidence="1" key="2">
    <citation type="submission" date="2014-07" db="EMBL/GenBank/DDBJ databases">
        <authorList>
            <person name="Hull J."/>
        </authorList>
    </citation>
    <scope>NUCLEOTIDE SEQUENCE</scope>
</reference>
<proteinExistence type="predicted"/>
<dbReference type="AlphaFoldDB" id="A0A0A9Y2N1"/>
<organism evidence="1">
    <name type="scientific">Lygus hesperus</name>
    <name type="common">Western plant bug</name>
    <dbReference type="NCBI Taxonomy" id="30085"/>
    <lineage>
        <taxon>Eukaryota</taxon>
        <taxon>Metazoa</taxon>
        <taxon>Ecdysozoa</taxon>
        <taxon>Arthropoda</taxon>
        <taxon>Hexapoda</taxon>
        <taxon>Insecta</taxon>
        <taxon>Pterygota</taxon>
        <taxon>Neoptera</taxon>
        <taxon>Paraneoptera</taxon>
        <taxon>Hemiptera</taxon>
        <taxon>Heteroptera</taxon>
        <taxon>Panheteroptera</taxon>
        <taxon>Cimicomorpha</taxon>
        <taxon>Miridae</taxon>
        <taxon>Mirini</taxon>
        <taxon>Lygus</taxon>
    </lineage>
</organism>
<gene>
    <name evidence="1" type="primary">NOL11_1</name>
    <name evidence="1" type="ORF">CM83_9636</name>
</gene>